<comment type="caution">
    <text evidence="16">The sequence shown here is derived from an EMBL/GenBank/DDBJ whole genome shotgun (WGS) entry which is preliminary data.</text>
</comment>
<dbReference type="PANTHER" id="PTHR43895">
    <property type="entry name" value="CALCIUM/CALMODULIN-DEPENDENT PROTEIN KINASE KINASE-RELATED"/>
    <property type="match status" value="1"/>
</dbReference>
<comment type="cofactor">
    <cofactor evidence="1">
        <name>Mn(2+)</name>
        <dbReference type="ChEBI" id="CHEBI:29035"/>
    </cofactor>
</comment>
<dbReference type="PROSITE" id="PS50816">
    <property type="entry name" value="NAF"/>
    <property type="match status" value="1"/>
</dbReference>
<dbReference type="InterPro" id="IPR017441">
    <property type="entry name" value="Protein_kinase_ATP_BS"/>
</dbReference>
<evidence type="ECO:0000256" key="4">
    <source>
        <dbReference type="ARBA" id="ARBA00022527"/>
    </source>
</evidence>
<evidence type="ECO:0000256" key="10">
    <source>
        <dbReference type="ARBA" id="ARBA00047899"/>
    </source>
</evidence>
<dbReference type="InterPro" id="IPR004041">
    <property type="entry name" value="NAF_dom"/>
</dbReference>
<evidence type="ECO:0000256" key="12">
    <source>
        <dbReference type="ARBA" id="ARBA00058225"/>
    </source>
</evidence>
<evidence type="ECO:0000259" key="14">
    <source>
        <dbReference type="PROSITE" id="PS50011"/>
    </source>
</evidence>
<name>A0AAV5I0D6_9ROSI</name>
<dbReference type="GO" id="GO:0004674">
    <property type="term" value="F:protein serine/threonine kinase activity"/>
    <property type="evidence" value="ECO:0007669"/>
    <property type="project" value="UniProtKB-KW"/>
</dbReference>
<evidence type="ECO:0000256" key="2">
    <source>
        <dbReference type="ARBA" id="ARBA00006234"/>
    </source>
</evidence>
<comment type="similarity">
    <text evidence="2">Belongs to the protein kinase superfamily. CAMK Ser/Thr protein kinase family. SNF1 subfamily.</text>
</comment>
<evidence type="ECO:0000259" key="15">
    <source>
        <dbReference type="PROSITE" id="PS50816"/>
    </source>
</evidence>
<feature type="domain" description="Protein kinase" evidence="14">
    <location>
        <begin position="12"/>
        <end position="249"/>
    </location>
</feature>
<dbReference type="FunFam" id="3.30.310.80:FF:000005">
    <property type="entry name" value="Non-specific serine/threonine protein kinase"/>
    <property type="match status" value="1"/>
</dbReference>
<evidence type="ECO:0000256" key="13">
    <source>
        <dbReference type="PROSITE-ProRule" id="PRU10141"/>
    </source>
</evidence>
<dbReference type="EMBL" id="BPVZ01000006">
    <property type="protein sequence ID" value="GKU92367.1"/>
    <property type="molecule type" value="Genomic_DNA"/>
</dbReference>
<comment type="catalytic activity">
    <reaction evidence="11">
        <text>L-seryl-[protein] + ATP = O-phospho-L-seryl-[protein] + ADP + H(+)</text>
        <dbReference type="Rhea" id="RHEA:17989"/>
        <dbReference type="Rhea" id="RHEA-COMP:9863"/>
        <dbReference type="Rhea" id="RHEA-COMP:11604"/>
        <dbReference type="ChEBI" id="CHEBI:15378"/>
        <dbReference type="ChEBI" id="CHEBI:29999"/>
        <dbReference type="ChEBI" id="CHEBI:30616"/>
        <dbReference type="ChEBI" id="CHEBI:83421"/>
        <dbReference type="ChEBI" id="CHEBI:456216"/>
        <dbReference type="EC" id="2.7.11.1"/>
    </reaction>
</comment>
<dbReference type="Pfam" id="PF03822">
    <property type="entry name" value="NAF"/>
    <property type="match status" value="1"/>
</dbReference>
<comment type="catalytic activity">
    <reaction evidence="10">
        <text>L-threonyl-[protein] + ATP = O-phospho-L-threonyl-[protein] + ADP + H(+)</text>
        <dbReference type="Rhea" id="RHEA:46608"/>
        <dbReference type="Rhea" id="RHEA-COMP:11060"/>
        <dbReference type="Rhea" id="RHEA-COMP:11605"/>
        <dbReference type="ChEBI" id="CHEBI:15378"/>
        <dbReference type="ChEBI" id="CHEBI:30013"/>
        <dbReference type="ChEBI" id="CHEBI:30616"/>
        <dbReference type="ChEBI" id="CHEBI:61977"/>
        <dbReference type="ChEBI" id="CHEBI:456216"/>
        <dbReference type="EC" id="2.7.11.1"/>
    </reaction>
</comment>
<dbReference type="PROSITE" id="PS00107">
    <property type="entry name" value="PROTEIN_KINASE_ATP"/>
    <property type="match status" value="1"/>
</dbReference>
<dbReference type="CDD" id="cd12195">
    <property type="entry name" value="CIPK_C"/>
    <property type="match status" value="1"/>
</dbReference>
<gene>
    <name evidence="16" type="ORF">SLEP1_g6104</name>
</gene>
<evidence type="ECO:0000256" key="8">
    <source>
        <dbReference type="ARBA" id="ARBA00022840"/>
    </source>
</evidence>
<evidence type="ECO:0000256" key="1">
    <source>
        <dbReference type="ARBA" id="ARBA00001936"/>
    </source>
</evidence>
<feature type="domain" description="NAF" evidence="15">
    <location>
        <begin position="299"/>
        <end position="323"/>
    </location>
</feature>
<evidence type="ECO:0000256" key="3">
    <source>
        <dbReference type="ARBA" id="ARBA00012513"/>
    </source>
</evidence>
<proteinExistence type="inferred from homology"/>
<dbReference type="InterPro" id="IPR011009">
    <property type="entry name" value="Kinase-like_dom_sf"/>
</dbReference>
<evidence type="ECO:0000256" key="9">
    <source>
        <dbReference type="ARBA" id="ARBA00023211"/>
    </source>
</evidence>
<feature type="binding site" evidence="13">
    <location>
        <position position="41"/>
    </location>
    <ligand>
        <name>ATP</name>
        <dbReference type="ChEBI" id="CHEBI:30616"/>
    </ligand>
</feature>
<evidence type="ECO:0000256" key="6">
    <source>
        <dbReference type="ARBA" id="ARBA00022741"/>
    </source>
</evidence>
<dbReference type="Proteomes" id="UP001054252">
    <property type="component" value="Unassembled WGS sequence"/>
</dbReference>
<reference evidence="16 17" key="1">
    <citation type="journal article" date="2021" name="Commun. Biol.">
        <title>The genome of Shorea leprosula (Dipterocarpaceae) highlights the ecological relevance of drought in aseasonal tropical rainforests.</title>
        <authorList>
            <person name="Ng K.K.S."/>
            <person name="Kobayashi M.J."/>
            <person name="Fawcett J.A."/>
            <person name="Hatakeyama M."/>
            <person name="Paape T."/>
            <person name="Ng C.H."/>
            <person name="Ang C.C."/>
            <person name="Tnah L.H."/>
            <person name="Lee C.T."/>
            <person name="Nishiyama T."/>
            <person name="Sese J."/>
            <person name="O'Brien M.J."/>
            <person name="Copetti D."/>
            <person name="Mohd Noor M.I."/>
            <person name="Ong R.C."/>
            <person name="Putra M."/>
            <person name="Sireger I.Z."/>
            <person name="Indrioko S."/>
            <person name="Kosugi Y."/>
            <person name="Izuno A."/>
            <person name="Isagi Y."/>
            <person name="Lee S.L."/>
            <person name="Shimizu K.K."/>
        </authorList>
    </citation>
    <scope>NUCLEOTIDE SEQUENCE [LARGE SCALE GENOMIC DNA]</scope>
    <source>
        <strain evidence="16">214</strain>
    </source>
</reference>
<keyword evidence="8 13" id="KW-0067">ATP-binding</keyword>
<evidence type="ECO:0000313" key="17">
    <source>
        <dbReference type="Proteomes" id="UP001054252"/>
    </source>
</evidence>
<accession>A0AAV5I0D6</accession>
<comment type="function">
    <text evidence="12">CIPK serine-threonine protein kinases interact with CBL proteins. Binding of a CBL protein to the regulatory NAF domain of CIPK protein lead to the activation of the kinase in a calcium-dependent manner.</text>
</comment>
<organism evidence="16 17">
    <name type="scientific">Rubroshorea leprosula</name>
    <dbReference type="NCBI Taxonomy" id="152421"/>
    <lineage>
        <taxon>Eukaryota</taxon>
        <taxon>Viridiplantae</taxon>
        <taxon>Streptophyta</taxon>
        <taxon>Embryophyta</taxon>
        <taxon>Tracheophyta</taxon>
        <taxon>Spermatophyta</taxon>
        <taxon>Magnoliopsida</taxon>
        <taxon>eudicotyledons</taxon>
        <taxon>Gunneridae</taxon>
        <taxon>Pentapetalae</taxon>
        <taxon>rosids</taxon>
        <taxon>malvids</taxon>
        <taxon>Malvales</taxon>
        <taxon>Dipterocarpaceae</taxon>
        <taxon>Rubroshorea</taxon>
    </lineage>
</organism>
<evidence type="ECO:0000313" key="16">
    <source>
        <dbReference type="EMBL" id="GKU92367.1"/>
    </source>
</evidence>
<protein>
    <recommendedName>
        <fullName evidence="3">non-specific serine/threonine protein kinase</fullName>
        <ecNumber evidence="3">2.7.11.1</ecNumber>
    </recommendedName>
</protein>
<keyword evidence="9" id="KW-0464">Manganese</keyword>
<dbReference type="FunFam" id="1.10.510.10:FF:000571">
    <property type="entry name" value="Maternal embryonic leucine zipper kinase"/>
    <property type="match status" value="1"/>
</dbReference>
<evidence type="ECO:0000256" key="7">
    <source>
        <dbReference type="ARBA" id="ARBA00022777"/>
    </source>
</evidence>
<dbReference type="EC" id="2.7.11.1" evidence="3"/>
<dbReference type="Gene3D" id="1.10.510.10">
    <property type="entry name" value="Transferase(Phosphotransferase) domain 1"/>
    <property type="match status" value="1"/>
</dbReference>
<dbReference type="InterPro" id="IPR000719">
    <property type="entry name" value="Prot_kinase_dom"/>
</dbReference>
<dbReference type="SUPFAM" id="SSF56112">
    <property type="entry name" value="Protein kinase-like (PK-like)"/>
    <property type="match status" value="1"/>
</dbReference>
<dbReference type="Pfam" id="PF00069">
    <property type="entry name" value="Pkinase"/>
    <property type="match status" value="1"/>
</dbReference>
<keyword evidence="6 13" id="KW-0547">Nucleotide-binding</keyword>
<dbReference type="AlphaFoldDB" id="A0AAV5I0D6"/>
<evidence type="ECO:0000256" key="5">
    <source>
        <dbReference type="ARBA" id="ARBA00022679"/>
    </source>
</evidence>
<keyword evidence="7" id="KW-0418">Kinase</keyword>
<dbReference type="PROSITE" id="PS50011">
    <property type="entry name" value="PROTEIN_KINASE_DOM"/>
    <property type="match status" value="1"/>
</dbReference>
<dbReference type="PANTHER" id="PTHR43895:SF3">
    <property type="entry name" value="CBL-INTERACTING SERINE_THREONINE-PROTEIN KINASE 20"/>
    <property type="match status" value="1"/>
</dbReference>
<dbReference type="InterPro" id="IPR018451">
    <property type="entry name" value="NAF/FISL_domain"/>
</dbReference>
<keyword evidence="5" id="KW-0808">Transferase</keyword>
<evidence type="ECO:0000256" key="11">
    <source>
        <dbReference type="ARBA" id="ARBA00048679"/>
    </source>
</evidence>
<dbReference type="Gene3D" id="3.30.310.80">
    <property type="entry name" value="Kinase associated domain 1, KA1"/>
    <property type="match status" value="1"/>
</dbReference>
<keyword evidence="17" id="KW-1185">Reference proteome</keyword>
<dbReference type="GO" id="GO:0007165">
    <property type="term" value="P:signal transduction"/>
    <property type="evidence" value="ECO:0007669"/>
    <property type="project" value="InterPro"/>
</dbReference>
<dbReference type="FunFam" id="3.30.200.20:FF:000096">
    <property type="entry name" value="Non-specific serine/threonine protein kinase"/>
    <property type="match status" value="1"/>
</dbReference>
<sequence length="412" mass="46927">MDKKKKFLMNRYEMGRMLGQGTFAKVYFARSLENGQSFAIKIIDKEVVTRVGLIDQIKREISVMHLVKHPNVVGLHEVMASKTKICFVMEYVEGGELFNKIAKGRLKEDAARTYFQQLITAVDYCHSRGVYHRGLKPEHLLLDERGNLKVSDFGLSALGESRRQDGLLHTTCGTPAYVAPEVINKKGYDGPKADIWSCGVILESSNVSKGEFKCPQWFPSEVRKLLFRILDPNPNTRITVAKLMDNFWFKKGFKHLEIPPSPQEFRLNELISDVHAAFDSSDSRDNSMKNPITSSRNPLRPTNFTAFDIISLSHGFDLSGLFGDMDKRMEARFMTQKPASDIVSKFEEIAHTKSFRCEKKDGKVKLEDSKQGRKGHLVIDAEICEVTPSFYVVELQKTVRDTLENRIFCNRS</sequence>
<keyword evidence="4" id="KW-0723">Serine/threonine-protein kinase</keyword>
<dbReference type="GO" id="GO:0005524">
    <property type="term" value="F:ATP binding"/>
    <property type="evidence" value="ECO:0007669"/>
    <property type="project" value="UniProtKB-UniRule"/>
</dbReference>